<evidence type="ECO:0000259" key="10">
    <source>
        <dbReference type="Pfam" id="PF00890"/>
    </source>
</evidence>
<dbReference type="InterPro" id="IPR036188">
    <property type="entry name" value="FAD/NAD-bd_sf"/>
</dbReference>
<evidence type="ECO:0000256" key="1">
    <source>
        <dbReference type="ARBA" id="ARBA00001974"/>
    </source>
</evidence>
<comment type="similarity">
    <text evidence="7">Belongs to the FAD-dependent oxidoreductase 2 family. 3-oxosteroid dehydrogenase subfamily.</text>
</comment>
<evidence type="ECO:0000313" key="11">
    <source>
        <dbReference type="EMBL" id="MBE9373813.1"/>
    </source>
</evidence>
<proteinExistence type="inferred from homology"/>
<evidence type="ECO:0000313" key="12">
    <source>
        <dbReference type="Proteomes" id="UP000598360"/>
    </source>
</evidence>
<evidence type="ECO:0000256" key="2">
    <source>
        <dbReference type="ARBA" id="ARBA00022630"/>
    </source>
</evidence>
<dbReference type="NCBIfam" id="NF009474">
    <property type="entry name" value="PRK12837.1"/>
    <property type="match status" value="1"/>
</dbReference>
<dbReference type="Proteomes" id="UP000598360">
    <property type="component" value="Unassembled WGS sequence"/>
</dbReference>
<evidence type="ECO:0000256" key="6">
    <source>
        <dbReference type="ARBA" id="ARBA00051951"/>
    </source>
</evidence>
<keyword evidence="2" id="KW-0285">Flavoprotein</keyword>
<keyword evidence="4" id="KW-0560">Oxidoreductase</keyword>
<dbReference type="InterPro" id="IPR027477">
    <property type="entry name" value="Succ_DH/fumarate_Rdtase_cat_sf"/>
</dbReference>
<dbReference type="EC" id="1.3.99.4" evidence="8"/>
<dbReference type="EMBL" id="JADEYC010000007">
    <property type="protein sequence ID" value="MBE9373813.1"/>
    <property type="molecule type" value="Genomic_DNA"/>
</dbReference>
<dbReference type="AlphaFoldDB" id="A0A929B933"/>
<keyword evidence="12" id="KW-1185">Reference proteome</keyword>
<comment type="catalytic activity">
    <reaction evidence="6">
        <text>a 3-oxosteroid + A = a 3-oxo-Delta(1)-steroid + AH2</text>
        <dbReference type="Rhea" id="RHEA:13329"/>
        <dbReference type="ChEBI" id="CHEBI:13193"/>
        <dbReference type="ChEBI" id="CHEBI:17499"/>
        <dbReference type="ChEBI" id="CHEBI:20156"/>
        <dbReference type="ChEBI" id="CHEBI:47788"/>
        <dbReference type="EC" id="1.3.99.4"/>
    </reaction>
</comment>
<dbReference type="FunFam" id="3.50.50.60:FF:000208">
    <property type="entry name" value="3-ketosteroid dehydrogenase"/>
    <property type="match status" value="1"/>
</dbReference>
<evidence type="ECO:0000256" key="9">
    <source>
        <dbReference type="ARBA" id="ARBA00069709"/>
    </source>
</evidence>
<dbReference type="GO" id="GO:0047571">
    <property type="term" value="F:3-oxosteroid 1-dehydrogenase activity"/>
    <property type="evidence" value="ECO:0007669"/>
    <property type="project" value="UniProtKB-EC"/>
</dbReference>
<evidence type="ECO:0000256" key="7">
    <source>
        <dbReference type="ARBA" id="ARBA00061147"/>
    </source>
</evidence>
<organism evidence="11 12">
    <name type="scientific">Saccharopolyspora montiporae</name>
    <dbReference type="NCBI Taxonomy" id="2781240"/>
    <lineage>
        <taxon>Bacteria</taxon>
        <taxon>Bacillati</taxon>
        <taxon>Actinomycetota</taxon>
        <taxon>Actinomycetes</taxon>
        <taxon>Pseudonocardiales</taxon>
        <taxon>Pseudonocardiaceae</taxon>
        <taxon>Saccharopolyspora</taxon>
    </lineage>
</organism>
<name>A0A929B933_9PSEU</name>
<dbReference type="SUPFAM" id="SSF56425">
    <property type="entry name" value="Succinate dehydrogenase/fumarate reductase flavoprotein, catalytic domain"/>
    <property type="match status" value="1"/>
</dbReference>
<dbReference type="InterPro" id="IPR050315">
    <property type="entry name" value="FAD-oxidoreductase_2"/>
</dbReference>
<keyword evidence="3" id="KW-0274">FAD</keyword>
<accession>A0A929B933</accession>
<evidence type="ECO:0000256" key="8">
    <source>
        <dbReference type="ARBA" id="ARBA00066536"/>
    </source>
</evidence>
<gene>
    <name evidence="11" type="ORF">IQ251_05050</name>
</gene>
<comment type="cofactor">
    <cofactor evidence="1">
        <name>FAD</name>
        <dbReference type="ChEBI" id="CHEBI:57692"/>
    </cofactor>
</comment>
<dbReference type="RefSeq" id="WP_193927245.1">
    <property type="nucleotide sequence ID" value="NZ_JADEYC010000007.1"/>
</dbReference>
<keyword evidence="5" id="KW-0753">Steroid metabolism</keyword>
<feature type="domain" description="FAD-dependent oxidoreductase 2 FAD-binding" evidence="10">
    <location>
        <begin position="6"/>
        <end position="490"/>
    </location>
</feature>
<dbReference type="GO" id="GO:0008202">
    <property type="term" value="P:steroid metabolic process"/>
    <property type="evidence" value="ECO:0007669"/>
    <property type="project" value="UniProtKB-KW"/>
</dbReference>
<protein>
    <recommendedName>
        <fullName evidence="9">3-oxosteroid 1-dehydrogenase</fullName>
        <ecNumber evidence="8">1.3.99.4</ecNumber>
    </recommendedName>
</protein>
<dbReference type="Gene3D" id="3.50.50.60">
    <property type="entry name" value="FAD/NAD(P)-binding domain"/>
    <property type="match status" value="2"/>
</dbReference>
<evidence type="ECO:0000256" key="5">
    <source>
        <dbReference type="ARBA" id="ARBA00023221"/>
    </source>
</evidence>
<reference evidence="11" key="1">
    <citation type="submission" date="2020-10" db="EMBL/GenBank/DDBJ databases">
        <title>Diversity and distribution of actinomycetes associated with coral in the coast of Hainan.</title>
        <authorList>
            <person name="Li F."/>
        </authorList>
    </citation>
    <scope>NUCLEOTIDE SEQUENCE</scope>
    <source>
        <strain evidence="11">HNM0983</strain>
    </source>
</reference>
<dbReference type="PANTHER" id="PTHR43400">
    <property type="entry name" value="FUMARATE REDUCTASE"/>
    <property type="match status" value="1"/>
</dbReference>
<keyword evidence="5" id="KW-0443">Lipid metabolism</keyword>
<comment type="caution">
    <text evidence="11">The sequence shown here is derived from an EMBL/GenBank/DDBJ whole genome shotgun (WGS) entry which is preliminary data.</text>
</comment>
<dbReference type="PANTHER" id="PTHR43400:SF10">
    <property type="entry name" value="3-OXOSTEROID 1-DEHYDROGENASE"/>
    <property type="match status" value="1"/>
</dbReference>
<evidence type="ECO:0000256" key="3">
    <source>
        <dbReference type="ARBA" id="ARBA00022827"/>
    </source>
</evidence>
<dbReference type="InterPro" id="IPR003953">
    <property type="entry name" value="FAD-dep_OxRdtase_2_FAD-bd"/>
</dbReference>
<sequence length="510" mass="53490">MDEYCDVLVVGSGGGALTGAYVAAREGLSVTVLEATDQFGGTTAYSGGGMWFPCNAVLRRAGDDDTIEVARAYFRSVVGERTPHELQDAFLDNGAPLIDYLETDSNLEFQVLPWPDYFGSEKHARPQGRHIVPKPCSAKRLGSLRDALRVPLDAERGEQPPPDKLAGGQALIGRLLTALSEQPGATLHREAPCTDLLVEGGAVVGASTTRGGKPVRIRARRGVLLAAGGFERNAELREQWGVPGDVAGTMGCPGNTGLALRAALAAGASTDLMDQAWWAPGLTHPDGTSTFSLLFSGGIFVDALGERFTNESWPYDRIGRDVLAGIDEGTLHTPFWMIYDDRTGAIPPVGSASVPLAEPGAYEAAGLWHSAGSLSELAGRIGVPADALERTVARFNRMAASGTDEDFHRGDEPYDRAFVEEGGSTLVPIERAPYHAAAFGLSDLGTKGGLRTDGSARVLDAADQPIPGLYAAGNSMAAVSGTTYPAGGNPIGASMVFSYLAARDMAGTGR</sequence>
<dbReference type="Pfam" id="PF00890">
    <property type="entry name" value="FAD_binding_2"/>
    <property type="match status" value="1"/>
</dbReference>
<dbReference type="SUPFAM" id="SSF51905">
    <property type="entry name" value="FAD/NAD(P)-binding domain"/>
    <property type="match status" value="1"/>
</dbReference>
<evidence type="ECO:0000256" key="4">
    <source>
        <dbReference type="ARBA" id="ARBA00023002"/>
    </source>
</evidence>